<dbReference type="OrthoDB" id="41724at2"/>
<dbReference type="SUPFAM" id="SSF50939">
    <property type="entry name" value="Sialidases"/>
    <property type="match status" value="1"/>
</dbReference>
<dbReference type="RefSeq" id="WP_119134585.1">
    <property type="nucleotide sequence ID" value="NZ_QXXQ01000004.1"/>
</dbReference>
<protein>
    <submittedName>
        <fullName evidence="2">Exo-alpha-sialidase</fullName>
    </submittedName>
</protein>
<dbReference type="AlphaFoldDB" id="A0A398BP17"/>
<gene>
    <name evidence="2" type="ORF">D2N39_09750</name>
</gene>
<organism evidence="2 3">
    <name type="scientific">Gemmobacter lutimaris</name>
    <dbReference type="NCBI Taxonomy" id="2306023"/>
    <lineage>
        <taxon>Bacteria</taxon>
        <taxon>Pseudomonadati</taxon>
        <taxon>Pseudomonadota</taxon>
        <taxon>Alphaproteobacteria</taxon>
        <taxon>Rhodobacterales</taxon>
        <taxon>Paracoccaceae</taxon>
        <taxon>Gemmobacter</taxon>
    </lineage>
</organism>
<evidence type="ECO:0000313" key="3">
    <source>
        <dbReference type="Proteomes" id="UP000266649"/>
    </source>
</evidence>
<feature type="chain" id="PRO_5017267409" evidence="1">
    <location>
        <begin position="28"/>
        <end position="411"/>
    </location>
</feature>
<name>A0A398BP17_9RHOB</name>
<evidence type="ECO:0000313" key="2">
    <source>
        <dbReference type="EMBL" id="RID92182.1"/>
    </source>
</evidence>
<keyword evidence="1" id="KW-0732">Signal</keyword>
<proteinExistence type="predicted"/>
<sequence length="411" mass="45606">MRIRSVVLATLLGASLVLTGLFGSAQADSAGRGIVWTDRIDLRPPEGIGRYPRLVKLRQGAHAGDLLLFYQTAEMGGDFWMYRSTDNGHSWGTAVKVNDANKTWNYASCNVIELADGRLMMSMQRRLRGSNLAKDYYMDVRYSLDGGQSWGAPQQVFQGANWEGRPIQVPADANGDGNRDIYLFYTQRAVPTYVAAEHASRSEDYGRAVAWIVSYDNGWTWTDPNPERFTGRIVHRNFVEPRGVTQSNKSGGGMPTPFILPGPRIAFVAEEIDKAVSPYVVASDPGDWGWTGKAFSGPWTSADYDGFQDDRVYPDSPSNAWRMNDKEFGGAPYATVLADGRVVVSVNTRHRINVWLGDRNARNFAEQKRPFGGDAAFYSFVEPLSDREILVGAGPVDGSQSFIYLRRGSIR</sequence>
<dbReference type="PANTHER" id="PTHR38792">
    <property type="entry name" value="BNR/ASP-BOX REPEAT DOMAIN PROTEIN (AFU_ORTHOLOGUE AFUA_7G06430)-RELATED"/>
    <property type="match status" value="1"/>
</dbReference>
<evidence type="ECO:0000256" key="1">
    <source>
        <dbReference type="SAM" id="SignalP"/>
    </source>
</evidence>
<dbReference type="CDD" id="cd15482">
    <property type="entry name" value="Sialidase_non-viral"/>
    <property type="match status" value="1"/>
</dbReference>
<feature type="signal peptide" evidence="1">
    <location>
        <begin position="1"/>
        <end position="27"/>
    </location>
</feature>
<keyword evidence="3" id="KW-1185">Reference proteome</keyword>
<dbReference type="EMBL" id="QXXQ01000004">
    <property type="protein sequence ID" value="RID92182.1"/>
    <property type="molecule type" value="Genomic_DNA"/>
</dbReference>
<dbReference type="Gene3D" id="2.120.10.10">
    <property type="match status" value="2"/>
</dbReference>
<dbReference type="Proteomes" id="UP000266649">
    <property type="component" value="Unassembled WGS sequence"/>
</dbReference>
<reference evidence="2 3" key="1">
    <citation type="submission" date="2018-09" db="EMBL/GenBank/DDBJ databases">
        <title>Gemmobacter lutimaris sp. nov., a marine bacterium isolated from tidal flat.</title>
        <authorList>
            <person name="Lee D.W."/>
            <person name="Yoo Y."/>
            <person name="Kim J.-J."/>
            <person name="Kim B.S."/>
        </authorList>
    </citation>
    <scope>NUCLEOTIDE SEQUENCE [LARGE SCALE GENOMIC DNA]</scope>
    <source>
        <strain evidence="2 3">YJ-T1-11</strain>
    </source>
</reference>
<dbReference type="PANTHER" id="PTHR38792:SF3">
    <property type="entry name" value="BNR_ASP-BOX REPEAT DOMAIN PROTEIN (AFU_ORTHOLOGUE AFUA_7G06430)-RELATED"/>
    <property type="match status" value="1"/>
</dbReference>
<comment type="caution">
    <text evidence="2">The sequence shown here is derived from an EMBL/GenBank/DDBJ whole genome shotgun (WGS) entry which is preliminary data.</text>
</comment>
<accession>A0A398BP17</accession>
<dbReference type="InterPro" id="IPR036278">
    <property type="entry name" value="Sialidase_sf"/>
</dbReference>